<dbReference type="HAMAP" id="MF_00453">
    <property type="entry name" value="PEPCK_ATP"/>
    <property type="match status" value="1"/>
</dbReference>
<dbReference type="Proteomes" id="UP000191680">
    <property type="component" value="Unassembled WGS sequence"/>
</dbReference>
<keyword evidence="6 10" id="KW-0210">Decarboxylase</keyword>
<evidence type="ECO:0000313" key="12">
    <source>
        <dbReference type="Proteomes" id="UP000191680"/>
    </source>
</evidence>
<organism evidence="11 12">
    <name type="scientific">Croceivirga radicis</name>
    <dbReference type="NCBI Taxonomy" id="1929488"/>
    <lineage>
        <taxon>Bacteria</taxon>
        <taxon>Pseudomonadati</taxon>
        <taxon>Bacteroidota</taxon>
        <taxon>Flavobacteriia</taxon>
        <taxon>Flavobacteriales</taxon>
        <taxon>Flavobacteriaceae</taxon>
        <taxon>Croceivirga</taxon>
    </lineage>
</organism>
<comment type="function">
    <text evidence="10">Involved in the gluconeogenesis. Catalyzes the conversion of oxaloacetate (OAA) to phosphoenolpyruvate (PEP) through direct phosphoryl transfer between the nucleoside triphosphate and OAA.</text>
</comment>
<comment type="subcellular location">
    <subcellularLocation>
        <location evidence="10">Cytoplasm</location>
    </subcellularLocation>
</comment>
<keyword evidence="12" id="KW-1185">Reference proteome</keyword>
<keyword evidence="11" id="KW-0808">Transferase</keyword>
<comment type="pathway">
    <text evidence="1 10">Carbohydrate biosynthesis; gluconeogenesis.</text>
</comment>
<evidence type="ECO:0000256" key="10">
    <source>
        <dbReference type="HAMAP-Rule" id="MF_00453"/>
    </source>
</evidence>
<comment type="cofactor">
    <cofactor evidence="10">
        <name>Mn(2+)</name>
        <dbReference type="ChEBI" id="CHEBI:29035"/>
    </cofactor>
    <text evidence="10">Binds 1 Mn(2+) ion per subunit.</text>
</comment>
<dbReference type="RefSeq" id="WP_080319079.1">
    <property type="nucleotide sequence ID" value="NZ_MTBC01000005.1"/>
</dbReference>
<keyword evidence="4 10" id="KW-0312">Gluconeogenesis</keyword>
<feature type="binding site" evidence="10">
    <location>
        <position position="200"/>
    </location>
    <ligand>
        <name>substrate</name>
    </ligand>
</feature>
<evidence type="ECO:0000256" key="6">
    <source>
        <dbReference type="ARBA" id="ARBA00022793"/>
    </source>
</evidence>
<dbReference type="InterPro" id="IPR001272">
    <property type="entry name" value="PEP_carboxykinase_ATP"/>
</dbReference>
<keyword evidence="11" id="KW-0670">Pyruvate</keyword>
<dbReference type="InterPro" id="IPR013035">
    <property type="entry name" value="PEP_carboxykinase_C"/>
</dbReference>
<dbReference type="EC" id="4.1.1.49" evidence="3 10"/>
<dbReference type="PIRSF" id="PIRSF006294">
    <property type="entry name" value="PEP_crbxkin"/>
    <property type="match status" value="1"/>
</dbReference>
<accession>A0A1V6LRF7</accession>
<dbReference type="GO" id="GO:0005524">
    <property type="term" value="F:ATP binding"/>
    <property type="evidence" value="ECO:0007669"/>
    <property type="project" value="UniProtKB-UniRule"/>
</dbReference>
<feature type="binding site" evidence="10">
    <location>
        <position position="323"/>
    </location>
    <ligand>
        <name>substrate</name>
    </ligand>
</feature>
<dbReference type="GO" id="GO:0016301">
    <property type="term" value="F:kinase activity"/>
    <property type="evidence" value="ECO:0007669"/>
    <property type="project" value="UniProtKB-KW"/>
</dbReference>
<feature type="binding site" evidence="10">
    <location>
        <position position="286"/>
    </location>
    <ligand>
        <name>ATP</name>
        <dbReference type="ChEBI" id="CHEBI:30616"/>
    </ligand>
</feature>
<evidence type="ECO:0000256" key="8">
    <source>
        <dbReference type="ARBA" id="ARBA00023239"/>
    </source>
</evidence>
<feature type="binding site" evidence="10">
    <location>
        <begin position="236"/>
        <end position="244"/>
    </location>
    <ligand>
        <name>ATP</name>
        <dbReference type="ChEBI" id="CHEBI:30616"/>
    </ligand>
</feature>
<comment type="catalytic activity">
    <reaction evidence="9 10">
        <text>oxaloacetate + ATP = phosphoenolpyruvate + ADP + CO2</text>
        <dbReference type="Rhea" id="RHEA:18617"/>
        <dbReference type="ChEBI" id="CHEBI:16452"/>
        <dbReference type="ChEBI" id="CHEBI:16526"/>
        <dbReference type="ChEBI" id="CHEBI:30616"/>
        <dbReference type="ChEBI" id="CHEBI:58702"/>
        <dbReference type="ChEBI" id="CHEBI:456216"/>
        <dbReference type="EC" id="4.1.1.49"/>
    </reaction>
</comment>
<evidence type="ECO:0000256" key="3">
    <source>
        <dbReference type="ARBA" id="ARBA00012363"/>
    </source>
</evidence>
<dbReference type="Gene3D" id="3.40.449.10">
    <property type="entry name" value="Phosphoenolpyruvate Carboxykinase, domain 1"/>
    <property type="match status" value="1"/>
</dbReference>
<dbReference type="NCBIfam" id="NF006821">
    <property type="entry name" value="PRK09344.1-3"/>
    <property type="match status" value="1"/>
</dbReference>
<dbReference type="GO" id="GO:0046872">
    <property type="term" value="F:metal ion binding"/>
    <property type="evidence" value="ECO:0007669"/>
    <property type="project" value="UniProtKB-KW"/>
</dbReference>
<feature type="binding site" evidence="10">
    <location>
        <position position="323"/>
    </location>
    <ligand>
        <name>ATP</name>
        <dbReference type="ChEBI" id="CHEBI:30616"/>
    </ligand>
</feature>
<feature type="binding site" evidence="10">
    <location>
        <position position="257"/>
    </location>
    <ligand>
        <name>Mn(2+)</name>
        <dbReference type="ChEBI" id="CHEBI:29035"/>
    </ligand>
</feature>
<feature type="binding site" evidence="10">
    <location>
        <position position="220"/>
    </location>
    <ligand>
        <name>ATP</name>
        <dbReference type="ChEBI" id="CHEBI:30616"/>
    </ligand>
</feature>
<dbReference type="Gene3D" id="3.90.228.20">
    <property type="match status" value="1"/>
</dbReference>
<dbReference type="NCBIfam" id="TIGR00224">
    <property type="entry name" value="pckA"/>
    <property type="match status" value="1"/>
</dbReference>
<keyword evidence="10" id="KW-0479">Metal-binding</keyword>
<keyword evidence="10" id="KW-0464">Manganese</keyword>
<protein>
    <recommendedName>
        <fullName evidence="3 10">Phosphoenolpyruvate carboxykinase (ATP)</fullName>
        <shortName evidence="10">PCK</shortName>
        <shortName evidence="10">PEP carboxykinase</shortName>
        <shortName evidence="10">PEPCK</shortName>
        <ecNumber evidence="3 10">4.1.1.49</ecNumber>
    </recommendedName>
</protein>
<comment type="similarity">
    <text evidence="2 10">Belongs to the phosphoenolpyruvate carboxykinase (ATP) family.</text>
</comment>
<feature type="binding site" evidence="10">
    <location>
        <position position="200"/>
    </location>
    <ligand>
        <name>ATP</name>
        <dbReference type="ChEBI" id="CHEBI:30616"/>
    </ligand>
</feature>
<evidence type="ECO:0000256" key="9">
    <source>
        <dbReference type="ARBA" id="ARBA00047371"/>
    </source>
</evidence>
<dbReference type="SUPFAM" id="SSF53795">
    <property type="entry name" value="PEP carboxykinase-like"/>
    <property type="match status" value="1"/>
</dbReference>
<reference evidence="11 12" key="1">
    <citation type="submission" date="2016-12" db="EMBL/GenBank/DDBJ databases">
        <authorList>
            <person name="Song W.-J."/>
            <person name="Kurnit D.M."/>
        </authorList>
    </citation>
    <scope>NUCLEOTIDE SEQUENCE [LARGE SCALE GENOMIC DNA]</scope>
    <source>
        <strain evidence="11 12">HSG9</strain>
    </source>
</reference>
<dbReference type="AlphaFoldDB" id="A0A1V6LRF7"/>
<dbReference type="UniPathway" id="UPA00138"/>
<feature type="binding site" evidence="10">
    <location>
        <position position="448"/>
    </location>
    <ligand>
        <name>ATP</name>
        <dbReference type="ChEBI" id="CHEBI:30616"/>
    </ligand>
</feature>
<dbReference type="GO" id="GO:0005829">
    <property type="term" value="C:cytosol"/>
    <property type="evidence" value="ECO:0007669"/>
    <property type="project" value="TreeGrafter"/>
</dbReference>
<feature type="binding site" evidence="10">
    <location>
        <position position="220"/>
    </location>
    <ligand>
        <name>Mn(2+)</name>
        <dbReference type="ChEBI" id="CHEBI:29035"/>
    </ligand>
</feature>
<dbReference type="FunFam" id="2.170.8.10:FF:000001">
    <property type="entry name" value="Phosphoenolpyruvate carboxykinase (ATP)"/>
    <property type="match status" value="1"/>
</dbReference>
<keyword evidence="10" id="KW-0963">Cytoplasm</keyword>
<keyword evidence="7 10" id="KW-0067">ATP-binding</keyword>
<proteinExistence type="inferred from homology"/>
<dbReference type="GO" id="GO:0006094">
    <property type="term" value="P:gluconeogenesis"/>
    <property type="evidence" value="ECO:0007669"/>
    <property type="project" value="UniProtKB-UniRule"/>
</dbReference>
<name>A0A1V6LRF7_9FLAO</name>
<dbReference type="InterPro" id="IPR008210">
    <property type="entry name" value="PEP_carboxykinase_N"/>
</dbReference>
<keyword evidence="5 10" id="KW-0547">Nucleotide-binding</keyword>
<evidence type="ECO:0000256" key="5">
    <source>
        <dbReference type="ARBA" id="ARBA00022741"/>
    </source>
</evidence>
<evidence type="ECO:0000256" key="7">
    <source>
        <dbReference type="ARBA" id="ARBA00022840"/>
    </source>
</evidence>
<dbReference type="PANTHER" id="PTHR30031:SF0">
    <property type="entry name" value="PHOSPHOENOLPYRUVATE CARBOXYKINASE (ATP)"/>
    <property type="match status" value="1"/>
</dbReference>
<dbReference type="OrthoDB" id="9806325at2"/>
<feature type="binding site" evidence="10">
    <location>
        <position position="58"/>
    </location>
    <ligand>
        <name>substrate</name>
    </ligand>
</feature>
<dbReference type="PANTHER" id="PTHR30031">
    <property type="entry name" value="PHOSPHOENOLPYRUVATE CARBOXYKINASE ATP"/>
    <property type="match status" value="1"/>
</dbReference>
<evidence type="ECO:0000256" key="4">
    <source>
        <dbReference type="ARBA" id="ARBA00022432"/>
    </source>
</evidence>
<feature type="binding site" evidence="10">
    <location>
        <position position="194"/>
    </location>
    <ligand>
        <name>substrate</name>
    </ligand>
</feature>
<keyword evidence="8 10" id="KW-0456">Lyase</keyword>
<evidence type="ECO:0000256" key="1">
    <source>
        <dbReference type="ARBA" id="ARBA00004742"/>
    </source>
</evidence>
<dbReference type="Pfam" id="PF01293">
    <property type="entry name" value="PEPCK_ATP"/>
    <property type="match status" value="1"/>
</dbReference>
<dbReference type="SUPFAM" id="SSF68923">
    <property type="entry name" value="PEP carboxykinase N-terminal domain"/>
    <property type="match status" value="1"/>
</dbReference>
<keyword evidence="11" id="KW-0418">Kinase</keyword>
<evidence type="ECO:0000313" key="11">
    <source>
        <dbReference type="EMBL" id="OQD42762.1"/>
    </source>
</evidence>
<comment type="caution">
    <text evidence="11">The sequence shown here is derived from an EMBL/GenBank/DDBJ whole genome shotgun (WGS) entry which is preliminary data.</text>
</comment>
<dbReference type="EMBL" id="MTBC01000005">
    <property type="protein sequence ID" value="OQD42762.1"/>
    <property type="molecule type" value="Genomic_DNA"/>
</dbReference>
<dbReference type="NCBIfam" id="NF006820">
    <property type="entry name" value="PRK09344.1-2"/>
    <property type="match status" value="1"/>
</dbReference>
<dbReference type="GO" id="GO:0004612">
    <property type="term" value="F:phosphoenolpyruvate carboxykinase (ATP) activity"/>
    <property type="evidence" value="ECO:0007669"/>
    <property type="project" value="UniProtKB-UniRule"/>
</dbReference>
<evidence type="ECO:0000256" key="2">
    <source>
        <dbReference type="ARBA" id="ARBA00006052"/>
    </source>
</evidence>
<dbReference type="Gene3D" id="2.170.8.10">
    <property type="entry name" value="Phosphoenolpyruvate Carboxykinase, domain 2"/>
    <property type="match status" value="1"/>
</dbReference>
<gene>
    <name evidence="10" type="primary">pckA</name>
    <name evidence="11" type="ORF">BUL40_09605</name>
</gene>
<sequence length="542" mass="60213">MEAVIQNTRNLEQYGLKNTKANWNLDGETLQKITLEKEMGVETDNGTLAIKTGKFTGRSPKDRFLVKDAYTKDKVWWGRINKPISPEHFDQLETEIKNYLSGKEVYVRDAAVCADPQYTMNVRVVTEYPWSNFFVKNMFLRLSEAELENFEEDWLVLCAPGYEAKNPKEFGIIAGNFSILNFTKKIALVGGSAYTGEIKKGIFSALNLILPVEKNVLPMHCSANVGEEGDTAIFFGLSGTGKTTLSADPKRKLIGDDEHGWTAENTIFNFEGGCYAKVIDLTEEKEPDIYRAIKPGALLENIVFKKGTKEVDFFDSTITQNTRVSYPIDHIDNIQVPSYASNPKNIFFLTCDAFGVLPPVSKLTPGQAAYHFISGYTAKVAGTEAGITEPVPSFSACFGEPFMPLHPTKYAEMLSKKMTEAGVNVWLINTGWSGGPYGVGSRIKLKYTRAMISAILEGQLADVDFESHPIFGLHMPKYCPGVPSEILDPMNTWLQKGAYISKAIQLAHSFHINFDKFASEASDEILNGGPLIDSHHTLADHF</sequence>
<feature type="binding site" evidence="10">
    <location>
        <position position="200"/>
    </location>
    <ligand>
        <name>Mn(2+)</name>
        <dbReference type="ChEBI" id="CHEBI:29035"/>
    </ligand>
</feature>
<feature type="binding site" evidence="10">
    <location>
        <begin position="442"/>
        <end position="443"/>
    </location>
    <ligand>
        <name>ATP</name>
        <dbReference type="ChEBI" id="CHEBI:30616"/>
    </ligand>
</feature>